<dbReference type="GO" id="GO:0051301">
    <property type="term" value="P:cell division"/>
    <property type="evidence" value="ECO:0007669"/>
    <property type="project" value="UniProtKB-KW"/>
</dbReference>
<evidence type="ECO:0000256" key="2">
    <source>
        <dbReference type="ARBA" id="ARBA00005464"/>
    </source>
</evidence>
<evidence type="ECO:0000256" key="1">
    <source>
        <dbReference type="ARBA" id="ARBA00000971"/>
    </source>
</evidence>
<evidence type="ECO:0000256" key="12">
    <source>
        <dbReference type="HAMAP-Rule" id="MF_00303"/>
    </source>
</evidence>
<dbReference type="FunFam" id="3.10.50.40:FF:000001">
    <property type="entry name" value="Trigger factor"/>
    <property type="match status" value="1"/>
</dbReference>
<evidence type="ECO:0000256" key="7">
    <source>
        <dbReference type="ARBA" id="ARBA00023186"/>
    </source>
</evidence>
<dbReference type="GO" id="GO:0051083">
    <property type="term" value="P:'de novo' cotranslational protein folding"/>
    <property type="evidence" value="ECO:0007669"/>
    <property type="project" value="TreeGrafter"/>
</dbReference>
<dbReference type="RefSeq" id="WP_140781194.1">
    <property type="nucleotide sequence ID" value="NZ_VFSS01000003.1"/>
</dbReference>
<gene>
    <name evidence="12" type="primary">tig</name>
    <name evidence="17" type="ORF">FJO69_01250</name>
</gene>
<keyword evidence="6 12" id="KW-0697">Rotamase</keyword>
<evidence type="ECO:0000256" key="3">
    <source>
        <dbReference type="ARBA" id="ARBA00013194"/>
    </source>
</evidence>
<dbReference type="InterPro" id="IPR005215">
    <property type="entry name" value="Trig_fac"/>
</dbReference>
<dbReference type="InterPro" id="IPR001179">
    <property type="entry name" value="PPIase_FKBP_dom"/>
</dbReference>
<keyword evidence="7 12" id="KW-0143">Chaperone</keyword>
<comment type="similarity">
    <text evidence="2 12 14">Belongs to the FKBP-type PPIase family. Tig subfamily.</text>
</comment>
<dbReference type="InterPro" id="IPR008880">
    <property type="entry name" value="Trigger_fac_C"/>
</dbReference>
<dbReference type="InterPro" id="IPR027304">
    <property type="entry name" value="Trigger_fact/SurA_dom_sf"/>
</dbReference>
<dbReference type="PIRSF" id="PIRSF003095">
    <property type="entry name" value="Trigger_factor"/>
    <property type="match status" value="1"/>
</dbReference>
<dbReference type="GO" id="GO:0003755">
    <property type="term" value="F:peptidyl-prolyl cis-trans isomerase activity"/>
    <property type="evidence" value="ECO:0007669"/>
    <property type="project" value="UniProtKB-UniRule"/>
</dbReference>
<dbReference type="EC" id="5.2.1.8" evidence="3 12"/>
<comment type="catalytic activity">
    <reaction evidence="1 12 13">
        <text>[protein]-peptidylproline (omega=180) = [protein]-peptidylproline (omega=0)</text>
        <dbReference type="Rhea" id="RHEA:16237"/>
        <dbReference type="Rhea" id="RHEA-COMP:10747"/>
        <dbReference type="Rhea" id="RHEA-COMP:10748"/>
        <dbReference type="ChEBI" id="CHEBI:83833"/>
        <dbReference type="ChEBI" id="CHEBI:83834"/>
        <dbReference type="EC" id="5.2.1.8"/>
    </reaction>
</comment>
<keyword evidence="5 12" id="KW-0132">Cell division</keyword>
<keyword evidence="12" id="KW-0963">Cytoplasm</keyword>
<protein>
    <recommendedName>
        <fullName evidence="4 12">Trigger factor</fullName>
        <shortName evidence="12">TF</shortName>
        <ecNumber evidence="3 12">5.2.1.8</ecNumber>
    </recommendedName>
    <alternativeName>
        <fullName evidence="11 12">PPIase</fullName>
    </alternativeName>
</protein>
<proteinExistence type="inferred from homology"/>
<comment type="function">
    <text evidence="10 12">Involved in protein export. Acts as a chaperone by maintaining the newly synthesized protein in an open conformation. Functions as a peptidyl-prolyl cis-trans isomerase.</text>
</comment>
<evidence type="ECO:0000313" key="17">
    <source>
        <dbReference type="EMBL" id="TPE57542.1"/>
    </source>
</evidence>
<keyword evidence="8 12" id="KW-0413">Isomerase</keyword>
<evidence type="ECO:0000313" key="18">
    <source>
        <dbReference type="Proteomes" id="UP000319776"/>
    </source>
</evidence>
<dbReference type="InterPro" id="IPR046357">
    <property type="entry name" value="PPIase_dom_sf"/>
</dbReference>
<accession>A0A501XAI0</accession>
<dbReference type="PROSITE" id="PS50059">
    <property type="entry name" value="FKBP_PPIASE"/>
    <property type="match status" value="1"/>
</dbReference>
<dbReference type="InterPro" id="IPR037041">
    <property type="entry name" value="Trigger_fac_C_sf"/>
</dbReference>
<dbReference type="AlphaFoldDB" id="A0A501XAI0"/>
<dbReference type="GO" id="GO:0043022">
    <property type="term" value="F:ribosome binding"/>
    <property type="evidence" value="ECO:0007669"/>
    <property type="project" value="TreeGrafter"/>
</dbReference>
<dbReference type="GO" id="GO:0043335">
    <property type="term" value="P:protein unfolding"/>
    <property type="evidence" value="ECO:0007669"/>
    <property type="project" value="TreeGrafter"/>
</dbReference>
<evidence type="ECO:0000256" key="5">
    <source>
        <dbReference type="ARBA" id="ARBA00022618"/>
    </source>
</evidence>
<dbReference type="Gene3D" id="3.30.70.1050">
    <property type="entry name" value="Trigger factor ribosome-binding domain"/>
    <property type="match status" value="1"/>
</dbReference>
<evidence type="ECO:0000256" key="8">
    <source>
        <dbReference type="ARBA" id="ARBA00023235"/>
    </source>
</evidence>
<dbReference type="Pfam" id="PF05698">
    <property type="entry name" value="Trigger_C"/>
    <property type="match status" value="1"/>
</dbReference>
<evidence type="ECO:0000256" key="13">
    <source>
        <dbReference type="PROSITE-ProRule" id="PRU00277"/>
    </source>
</evidence>
<dbReference type="PANTHER" id="PTHR30560">
    <property type="entry name" value="TRIGGER FACTOR CHAPERONE AND PEPTIDYL-PROLYL CIS/TRANS ISOMERASE"/>
    <property type="match status" value="1"/>
</dbReference>
<comment type="subcellular location">
    <subcellularLocation>
        <location evidence="12">Cytoplasm</location>
    </subcellularLocation>
    <text evidence="12">About half TF is bound to the ribosome near the polypeptide exit tunnel while the other half is free in the cytoplasm.</text>
</comment>
<evidence type="ECO:0000259" key="16">
    <source>
        <dbReference type="PROSITE" id="PS50059"/>
    </source>
</evidence>
<dbReference type="Proteomes" id="UP000319776">
    <property type="component" value="Unassembled WGS sequence"/>
</dbReference>
<dbReference type="PANTHER" id="PTHR30560:SF3">
    <property type="entry name" value="TRIGGER FACTOR-LIKE PROTEIN TIG, CHLOROPLASTIC"/>
    <property type="match status" value="1"/>
</dbReference>
<organism evidence="17 18">
    <name type="scientific">[Mycoplasma] falconis</name>
    <dbReference type="NCBI Taxonomy" id="92403"/>
    <lineage>
        <taxon>Bacteria</taxon>
        <taxon>Bacillati</taxon>
        <taxon>Mycoplasmatota</taxon>
        <taxon>Mycoplasmoidales</taxon>
        <taxon>Metamycoplasmataceae</taxon>
        <taxon>Metamycoplasma</taxon>
    </lineage>
</organism>
<name>A0A501XAI0_9BACT</name>
<dbReference type="SUPFAM" id="SSF109998">
    <property type="entry name" value="Triger factor/SurA peptide-binding domain-like"/>
    <property type="match status" value="1"/>
</dbReference>
<dbReference type="Gene3D" id="3.10.50.40">
    <property type="match status" value="1"/>
</dbReference>
<evidence type="ECO:0000256" key="14">
    <source>
        <dbReference type="RuleBase" id="RU003914"/>
    </source>
</evidence>
<evidence type="ECO:0000256" key="15">
    <source>
        <dbReference type="SAM" id="Coils"/>
    </source>
</evidence>
<reference evidence="17 18" key="1">
    <citation type="submission" date="2019-06" db="EMBL/GenBank/DDBJ databases">
        <title>Mycoplasma falconis type strain whole genome sequence.</title>
        <authorList>
            <person name="Spergser J."/>
        </authorList>
    </citation>
    <scope>NUCLEOTIDE SEQUENCE [LARGE SCALE GENOMIC DNA]</scope>
    <source>
        <strain evidence="17 18">ATCC 51372</strain>
    </source>
</reference>
<comment type="domain">
    <text evidence="12">Consists of 3 domains; the N-terminus binds the ribosome, the middle domain has PPIase activity, while the C-terminus has intrinsic chaperone activity on its own.</text>
</comment>
<dbReference type="OrthoDB" id="9767721at2"/>
<keyword evidence="15" id="KW-0175">Coiled coil</keyword>
<dbReference type="SUPFAM" id="SSF54534">
    <property type="entry name" value="FKBP-like"/>
    <property type="match status" value="1"/>
</dbReference>
<dbReference type="Gene3D" id="1.10.3120.10">
    <property type="entry name" value="Trigger factor, C-terminal domain"/>
    <property type="match status" value="1"/>
</dbReference>
<evidence type="ECO:0000256" key="10">
    <source>
        <dbReference type="ARBA" id="ARBA00024849"/>
    </source>
</evidence>
<dbReference type="GO" id="GO:0005737">
    <property type="term" value="C:cytoplasm"/>
    <property type="evidence" value="ECO:0007669"/>
    <property type="project" value="UniProtKB-SubCell"/>
</dbReference>
<dbReference type="Pfam" id="PF00254">
    <property type="entry name" value="FKBP_C"/>
    <property type="match status" value="1"/>
</dbReference>
<evidence type="ECO:0000256" key="11">
    <source>
        <dbReference type="ARBA" id="ARBA00029986"/>
    </source>
</evidence>
<dbReference type="Pfam" id="PF05697">
    <property type="entry name" value="Trigger_N"/>
    <property type="match status" value="1"/>
</dbReference>
<dbReference type="GO" id="GO:0044183">
    <property type="term" value="F:protein folding chaperone"/>
    <property type="evidence" value="ECO:0007669"/>
    <property type="project" value="TreeGrafter"/>
</dbReference>
<dbReference type="GO" id="GO:0015031">
    <property type="term" value="P:protein transport"/>
    <property type="evidence" value="ECO:0007669"/>
    <property type="project" value="UniProtKB-UniRule"/>
</dbReference>
<keyword evidence="18" id="KW-1185">Reference proteome</keyword>
<comment type="caution">
    <text evidence="17">The sequence shown here is derived from an EMBL/GenBank/DDBJ whole genome shotgun (WGS) entry which is preliminary data.</text>
</comment>
<evidence type="ECO:0000256" key="6">
    <source>
        <dbReference type="ARBA" id="ARBA00023110"/>
    </source>
</evidence>
<evidence type="ECO:0000256" key="9">
    <source>
        <dbReference type="ARBA" id="ARBA00023306"/>
    </source>
</evidence>
<dbReference type="NCBIfam" id="TIGR00115">
    <property type="entry name" value="tig"/>
    <property type="match status" value="1"/>
</dbReference>
<dbReference type="InterPro" id="IPR008881">
    <property type="entry name" value="Trigger_fac_ribosome-bd_bac"/>
</dbReference>
<dbReference type="HAMAP" id="MF_00303">
    <property type="entry name" value="Trigger_factor_Tig"/>
    <property type="match status" value="1"/>
</dbReference>
<dbReference type="EMBL" id="VFSS01000003">
    <property type="protein sequence ID" value="TPE57542.1"/>
    <property type="molecule type" value="Genomic_DNA"/>
</dbReference>
<keyword evidence="9 12" id="KW-0131">Cell cycle</keyword>
<feature type="coiled-coil region" evidence="15">
    <location>
        <begin position="446"/>
        <end position="476"/>
    </location>
</feature>
<dbReference type="InterPro" id="IPR036611">
    <property type="entry name" value="Trigger_fac_ribosome-bd_sf"/>
</dbReference>
<sequence>MSKVIDKENSLLKVSYTLEGEEWQKAIEKAQQSEMKNVQVKGFRKGHVPAKEAIKHVDMVKVFDKAINASVDAVFEKHIKDQVKDEEVISKGSLEVLDVSPKSVTLEFSWAIFPEVTLPDYKKLGLKLGSFEVTAQDLEASQESVLKDYAVMMESELPVKKGDQVTFDFAGFVDGEAFEGGDAENFDLKVGSGQFIPGFEDQMVGMNKEEEKEIKVTFPSDYHAKHLAGKDATFKIKIHSIKSASTPELNEQFVKEMHLPLINTVEEYKQYLEVIALKSKLVEVENKFIEEALNKIIEGTKVNVPATLIKEESDKYYQNFLNTLKQQQISEKEYLEFSKSSKEDILKIYEQNAIQNLKRIFVLGQIAKENNFKLTEAQYEEEVNKIADMYSLTNEAVKNFVRFETVEQKYINEQIHNSLMEWNDKADYEKFAAKKAEVKAYEDKQQAEIIAEAKRKREAAEKLREAEAAKTAEETK</sequence>
<feature type="domain" description="PPIase FKBP-type" evidence="16">
    <location>
        <begin position="162"/>
        <end position="244"/>
    </location>
</feature>
<evidence type="ECO:0000256" key="4">
    <source>
        <dbReference type="ARBA" id="ARBA00016902"/>
    </source>
</evidence>
<dbReference type="SUPFAM" id="SSF102735">
    <property type="entry name" value="Trigger factor ribosome-binding domain"/>
    <property type="match status" value="1"/>
</dbReference>